<dbReference type="GO" id="GO:0006221">
    <property type="term" value="P:pyrimidine nucleotide biosynthetic process"/>
    <property type="evidence" value="ECO:0007669"/>
    <property type="project" value="UniProtKB-KW"/>
</dbReference>
<feature type="domain" description="Dihydroorotase catalytic" evidence="2">
    <location>
        <begin position="48"/>
        <end position="231"/>
    </location>
</feature>
<dbReference type="GO" id="GO:0004151">
    <property type="term" value="F:dihydroorotase activity"/>
    <property type="evidence" value="ECO:0007669"/>
    <property type="project" value="InterPro"/>
</dbReference>
<organism evidence="3 4">
    <name type="scientific">Ekhidna lutea</name>
    <dbReference type="NCBI Taxonomy" id="447679"/>
    <lineage>
        <taxon>Bacteria</taxon>
        <taxon>Pseudomonadati</taxon>
        <taxon>Bacteroidota</taxon>
        <taxon>Cytophagia</taxon>
        <taxon>Cytophagales</taxon>
        <taxon>Reichenbachiellaceae</taxon>
        <taxon>Ekhidna</taxon>
    </lineage>
</organism>
<dbReference type="Gene3D" id="3.20.20.140">
    <property type="entry name" value="Metal-dependent hydrolases"/>
    <property type="match status" value="1"/>
</dbReference>
<dbReference type="GO" id="GO:0046872">
    <property type="term" value="F:metal ion binding"/>
    <property type="evidence" value="ECO:0007669"/>
    <property type="project" value="InterPro"/>
</dbReference>
<keyword evidence="4" id="KW-1185">Reference proteome</keyword>
<dbReference type="Pfam" id="PF12890">
    <property type="entry name" value="DHOase"/>
    <property type="match status" value="1"/>
</dbReference>
<evidence type="ECO:0000313" key="4">
    <source>
        <dbReference type="Proteomes" id="UP000198393"/>
    </source>
</evidence>
<dbReference type="GO" id="GO:0006145">
    <property type="term" value="P:purine nucleobase catabolic process"/>
    <property type="evidence" value="ECO:0007669"/>
    <property type="project" value="TreeGrafter"/>
</dbReference>
<dbReference type="InterPro" id="IPR050138">
    <property type="entry name" value="DHOase/Allantoinase_Hydrolase"/>
</dbReference>
<dbReference type="EMBL" id="FZPD01000004">
    <property type="protein sequence ID" value="SNT13772.1"/>
    <property type="molecule type" value="Genomic_DNA"/>
</dbReference>
<sequence>MSLLLKNVLVLDLNSPAHNKQIDLLIENGIITSLKGKSAKKEIDLRGKTVSCGWFDLNAHFNDPGTEYREDIRSGSAVAAAGGFTDVCLIPETTPPIESKSDVKYILNRENDLVDLHVNAAVSEGLAGENLTEMLDLHQAGAVCFSDGDRPIWNAELLLKALQYTNDLGVPIIQNPRDLHISANTHMHEGKVSTNLGLRGEPSLTEELAIQRDIEILKYSGGKLHFSSISTAKGVELVKKAKKEGLAVTCDVGIHHLIFTDSSIGDFNTNYKSLPPYRTEKDRKSLVKGIKDGTIDAISSNHRPYDLESKQLEFDLAEAGNISLQTFYSCLLMVSKEVPIDILIDRVVNGPRRVLGIDLIKIDEGEKCKLTMVDPEESWILNGSTNQSKSHNSPFWESELKGKVIGTINQKKINI</sequence>
<dbReference type="PANTHER" id="PTHR43668">
    <property type="entry name" value="ALLANTOINASE"/>
    <property type="match status" value="1"/>
</dbReference>
<dbReference type="CDD" id="cd01317">
    <property type="entry name" value="DHOase_IIa"/>
    <property type="match status" value="1"/>
</dbReference>
<dbReference type="PANTHER" id="PTHR43668:SF2">
    <property type="entry name" value="ALLANTOINASE"/>
    <property type="match status" value="1"/>
</dbReference>
<dbReference type="RefSeq" id="WP_089357170.1">
    <property type="nucleotide sequence ID" value="NZ_FZPD01000004.1"/>
</dbReference>
<proteinExistence type="predicted"/>
<dbReference type="InterPro" id="IPR004722">
    <property type="entry name" value="DHOase"/>
</dbReference>
<evidence type="ECO:0000259" key="2">
    <source>
        <dbReference type="Pfam" id="PF12890"/>
    </source>
</evidence>
<dbReference type="NCBIfam" id="TIGR00857">
    <property type="entry name" value="pyrC_multi"/>
    <property type="match status" value="1"/>
</dbReference>
<dbReference type="OrthoDB" id="9765462at2"/>
<gene>
    <name evidence="3" type="ORF">SAMN05421640_2458</name>
</gene>
<accession>A0A239K7W7</accession>
<dbReference type="GO" id="GO:0005737">
    <property type="term" value="C:cytoplasm"/>
    <property type="evidence" value="ECO:0007669"/>
    <property type="project" value="TreeGrafter"/>
</dbReference>
<name>A0A239K7W7_EKHLU</name>
<dbReference type="InterPro" id="IPR024403">
    <property type="entry name" value="DHOase_cat"/>
</dbReference>
<evidence type="ECO:0000313" key="3">
    <source>
        <dbReference type="EMBL" id="SNT13772.1"/>
    </source>
</evidence>
<evidence type="ECO:0000256" key="1">
    <source>
        <dbReference type="ARBA" id="ARBA00022975"/>
    </source>
</evidence>
<dbReference type="Proteomes" id="UP000198393">
    <property type="component" value="Unassembled WGS sequence"/>
</dbReference>
<reference evidence="3 4" key="1">
    <citation type="submission" date="2017-06" db="EMBL/GenBank/DDBJ databases">
        <authorList>
            <person name="Kim H.J."/>
            <person name="Triplett B.A."/>
        </authorList>
    </citation>
    <scope>NUCLEOTIDE SEQUENCE [LARGE SCALE GENOMIC DNA]</scope>
    <source>
        <strain evidence="3 4">DSM 19307</strain>
    </source>
</reference>
<dbReference type="InterPro" id="IPR032466">
    <property type="entry name" value="Metal_Hydrolase"/>
</dbReference>
<dbReference type="SUPFAM" id="SSF51556">
    <property type="entry name" value="Metallo-dependent hydrolases"/>
    <property type="match status" value="1"/>
</dbReference>
<dbReference type="GO" id="GO:0004038">
    <property type="term" value="F:allantoinase activity"/>
    <property type="evidence" value="ECO:0007669"/>
    <property type="project" value="TreeGrafter"/>
</dbReference>
<dbReference type="InterPro" id="IPR011059">
    <property type="entry name" value="Metal-dep_hydrolase_composite"/>
</dbReference>
<dbReference type="SUPFAM" id="SSF51338">
    <property type="entry name" value="Composite domain of metallo-dependent hydrolases"/>
    <property type="match status" value="1"/>
</dbReference>
<dbReference type="Gene3D" id="2.30.40.10">
    <property type="entry name" value="Urease, subunit C, domain 1"/>
    <property type="match status" value="1"/>
</dbReference>
<protein>
    <submittedName>
        <fullName evidence="3">Dihydroorotase</fullName>
    </submittedName>
</protein>
<keyword evidence="1" id="KW-0665">Pyrimidine biosynthesis</keyword>
<dbReference type="AlphaFoldDB" id="A0A239K7W7"/>